<dbReference type="Proteomes" id="UP001575105">
    <property type="component" value="Unassembled WGS sequence"/>
</dbReference>
<sequence>MCGGGSPGSTAPPGGREGDGWPGISGLPGFAGGPGGAGGQGGLGGAGGSGGTGGAGSGGTIKLEATHLHTPGLSAPTVDTHGGNHTEATQGRFILSQSTADTAAFTIHGANVERFNGPRIANPYIQPLTTDTGPLAHQTNLRNFPA</sequence>
<reference evidence="2 3" key="1">
    <citation type="submission" date="2024-08" db="EMBL/GenBank/DDBJ databases">
        <title>Whole-genome sequencing of halo(alkali)philic microorganisms from hypersaline lakes.</title>
        <authorList>
            <person name="Sorokin D.Y."/>
            <person name="Merkel A.Y."/>
            <person name="Messina E."/>
            <person name="Yakimov M."/>
        </authorList>
    </citation>
    <scope>NUCLEOTIDE SEQUENCE [LARGE SCALE GENOMIC DNA]</scope>
    <source>
        <strain evidence="2 3">AB-hyl4</strain>
    </source>
</reference>
<gene>
    <name evidence="2" type="ORF">ACERK3_12775</name>
</gene>
<comment type="caution">
    <text evidence="2">The sequence shown here is derived from an EMBL/GenBank/DDBJ whole genome shotgun (WGS) entry which is preliminary data.</text>
</comment>
<protein>
    <submittedName>
        <fullName evidence="2">Uncharacterized protein</fullName>
    </submittedName>
</protein>
<feature type="compositionally biased region" description="Gly residues" evidence="1">
    <location>
        <begin position="29"/>
        <end position="59"/>
    </location>
</feature>
<evidence type="ECO:0000256" key="1">
    <source>
        <dbReference type="SAM" id="MobiDB-lite"/>
    </source>
</evidence>
<proteinExistence type="predicted"/>
<dbReference type="RefSeq" id="WP_425346085.1">
    <property type="nucleotide sequence ID" value="NZ_JBGUBD010000007.1"/>
</dbReference>
<keyword evidence="3" id="KW-1185">Reference proteome</keyword>
<dbReference type="EMBL" id="JBGUBD010000007">
    <property type="protein sequence ID" value="MFA9479158.1"/>
    <property type="molecule type" value="Genomic_DNA"/>
</dbReference>
<evidence type="ECO:0000313" key="2">
    <source>
        <dbReference type="EMBL" id="MFA9479158.1"/>
    </source>
</evidence>
<feature type="region of interest" description="Disordered" evidence="1">
    <location>
        <begin position="1"/>
        <end position="77"/>
    </location>
</feature>
<organism evidence="2 3">
    <name type="scientific">Natronomicrosphaera hydrolytica</name>
    <dbReference type="NCBI Taxonomy" id="3242702"/>
    <lineage>
        <taxon>Bacteria</taxon>
        <taxon>Pseudomonadati</taxon>
        <taxon>Planctomycetota</taxon>
        <taxon>Phycisphaerae</taxon>
        <taxon>Phycisphaerales</taxon>
        <taxon>Phycisphaeraceae</taxon>
        <taxon>Natronomicrosphaera</taxon>
    </lineage>
</organism>
<name>A0ABV4U6D3_9BACT</name>
<evidence type="ECO:0000313" key="3">
    <source>
        <dbReference type="Proteomes" id="UP001575105"/>
    </source>
</evidence>
<accession>A0ABV4U6D3</accession>